<comment type="caution">
    <text evidence="2">The sequence shown here is derived from an EMBL/GenBank/DDBJ whole genome shotgun (WGS) entry which is preliminary data.</text>
</comment>
<evidence type="ECO:0000313" key="2">
    <source>
        <dbReference type="EMBL" id="HIZ36924.1"/>
    </source>
</evidence>
<dbReference type="AlphaFoldDB" id="A0A9D2J600"/>
<reference evidence="2" key="1">
    <citation type="journal article" date="2021" name="PeerJ">
        <title>Extensive microbial diversity within the chicken gut microbiome revealed by metagenomics and culture.</title>
        <authorList>
            <person name="Gilroy R."/>
            <person name="Ravi A."/>
            <person name="Getino M."/>
            <person name="Pursley I."/>
            <person name="Horton D.L."/>
            <person name="Alikhan N.F."/>
            <person name="Baker D."/>
            <person name="Gharbi K."/>
            <person name="Hall N."/>
            <person name="Watson M."/>
            <person name="Adriaenssens E.M."/>
            <person name="Foster-Nyarko E."/>
            <person name="Jarju S."/>
            <person name="Secka A."/>
            <person name="Antonio M."/>
            <person name="Oren A."/>
            <person name="Chaudhuri R.R."/>
            <person name="La Ragione R."/>
            <person name="Hildebrand F."/>
            <person name="Pallen M.J."/>
        </authorList>
    </citation>
    <scope>NUCLEOTIDE SEQUENCE</scope>
    <source>
        <strain evidence="2">ChiGjej4B4-7305</strain>
    </source>
</reference>
<dbReference type="PANTHER" id="PTHR28008:SF1">
    <property type="entry name" value="DOMAIN PROTEIN, PUTATIVE (AFU_ORTHOLOGUE AFUA_3G10980)-RELATED"/>
    <property type="match status" value="1"/>
</dbReference>
<dbReference type="Proteomes" id="UP000824037">
    <property type="component" value="Unassembled WGS sequence"/>
</dbReference>
<keyword evidence="1" id="KW-0472">Membrane</keyword>
<dbReference type="EMBL" id="DXBY01000245">
    <property type="protein sequence ID" value="HIZ36924.1"/>
    <property type="molecule type" value="Genomic_DNA"/>
</dbReference>
<reference evidence="2" key="2">
    <citation type="submission" date="2021-04" db="EMBL/GenBank/DDBJ databases">
        <authorList>
            <person name="Gilroy R."/>
        </authorList>
    </citation>
    <scope>NUCLEOTIDE SEQUENCE</scope>
    <source>
        <strain evidence="2">ChiGjej4B4-7305</strain>
    </source>
</reference>
<evidence type="ECO:0000256" key="1">
    <source>
        <dbReference type="SAM" id="Phobius"/>
    </source>
</evidence>
<gene>
    <name evidence="2" type="ORF">H9815_14220</name>
</gene>
<feature type="transmembrane region" description="Helical" evidence="1">
    <location>
        <begin position="94"/>
        <end position="114"/>
    </location>
</feature>
<keyword evidence="1" id="KW-0812">Transmembrane</keyword>
<accession>A0A9D2J600</accession>
<protein>
    <submittedName>
        <fullName evidence="2">VanZ family protein</fullName>
    </submittedName>
</protein>
<proteinExistence type="predicted"/>
<sequence>MRSLSRGTPAVRVLFGAAVILQLLALYLPQAPSPGGVSVPGADKAVHVLVFALVMLTGVLTGLPARWLALILAAHALLSEAIQHLWLPDRSGDLLDAVADVAGILLGWYVATVITRHRLTRSPEG</sequence>
<organism evidence="2 3">
    <name type="scientific">Candidatus Ruania gallistercoris</name>
    <dbReference type="NCBI Taxonomy" id="2838746"/>
    <lineage>
        <taxon>Bacteria</taxon>
        <taxon>Bacillati</taxon>
        <taxon>Actinomycetota</taxon>
        <taxon>Actinomycetes</taxon>
        <taxon>Micrococcales</taxon>
        <taxon>Ruaniaceae</taxon>
        <taxon>Ruania</taxon>
    </lineage>
</organism>
<name>A0A9D2J600_9MICO</name>
<feature type="transmembrane region" description="Helical" evidence="1">
    <location>
        <begin position="48"/>
        <end position="73"/>
    </location>
</feature>
<dbReference type="PANTHER" id="PTHR28008">
    <property type="entry name" value="DOMAIN PROTEIN, PUTATIVE (AFU_ORTHOLOGUE AFUA_3G10980)-RELATED"/>
    <property type="match status" value="1"/>
</dbReference>
<feature type="transmembrane region" description="Helical" evidence="1">
    <location>
        <begin position="9"/>
        <end position="28"/>
    </location>
</feature>
<keyword evidence="1" id="KW-1133">Transmembrane helix</keyword>
<evidence type="ECO:0000313" key="3">
    <source>
        <dbReference type="Proteomes" id="UP000824037"/>
    </source>
</evidence>